<keyword evidence="2" id="KW-1003">Cell membrane</keyword>
<keyword evidence="6 9" id="KW-0472">Membrane</keyword>
<name>A0ABP9UCU2_9DEIO</name>
<dbReference type="Proteomes" id="UP001423409">
    <property type="component" value="Unassembled WGS sequence"/>
</dbReference>
<sequence>MTDGSRGAGRRNRRVTPDAPQPPPQAPPVNLTFDPPGQDAPPAGDAPRARRSLRFPRRRPAESPTDPDTVGGSAQSVPLTVQPPAAGVPEPGGEVTLEGPARRGRLRAWRGWRPLLAAALVAGAGVGAWFALPVRTVQVEGNARLSGARVQELAGLSEGFGWLYYGAWRARGLLDSPWVASARVVRVFPDTVRVEVTERVPRVRLARPDGSVVVAAADGTVLPGAATGAALPLVSGWGPDRLPDVLRVLGALSGYNVQSVVFTPTGLSVKLPSGSVWSGDLQALLKYAGSISMYPNSDISIYPWGVSVQE</sequence>
<accession>A0ABP9UCU2</accession>
<evidence type="ECO:0000256" key="9">
    <source>
        <dbReference type="SAM" id="Phobius"/>
    </source>
</evidence>
<evidence type="ECO:0000259" key="10">
    <source>
        <dbReference type="PROSITE" id="PS51779"/>
    </source>
</evidence>
<organism evidence="11 12">
    <name type="scientific">Deinococcus caeni</name>
    <dbReference type="NCBI Taxonomy" id="569127"/>
    <lineage>
        <taxon>Bacteria</taxon>
        <taxon>Thermotogati</taxon>
        <taxon>Deinococcota</taxon>
        <taxon>Deinococci</taxon>
        <taxon>Deinococcales</taxon>
        <taxon>Deinococcaceae</taxon>
        <taxon>Deinococcus</taxon>
    </lineage>
</organism>
<dbReference type="PROSITE" id="PS51779">
    <property type="entry name" value="POTRA"/>
    <property type="match status" value="1"/>
</dbReference>
<evidence type="ECO:0000256" key="1">
    <source>
        <dbReference type="ARBA" id="ARBA00004370"/>
    </source>
</evidence>
<feature type="transmembrane region" description="Helical" evidence="9">
    <location>
        <begin position="112"/>
        <end position="132"/>
    </location>
</feature>
<dbReference type="GO" id="GO:0051301">
    <property type="term" value="P:cell division"/>
    <property type="evidence" value="ECO:0007669"/>
    <property type="project" value="UniProtKB-KW"/>
</dbReference>
<evidence type="ECO:0000313" key="11">
    <source>
        <dbReference type="EMBL" id="GAA5440152.1"/>
    </source>
</evidence>
<evidence type="ECO:0000256" key="2">
    <source>
        <dbReference type="ARBA" id="ARBA00022475"/>
    </source>
</evidence>
<evidence type="ECO:0000256" key="5">
    <source>
        <dbReference type="ARBA" id="ARBA00022989"/>
    </source>
</evidence>
<feature type="domain" description="POTRA" evidence="10">
    <location>
        <begin position="132"/>
        <end position="199"/>
    </location>
</feature>
<keyword evidence="4 9" id="KW-0812">Transmembrane</keyword>
<feature type="compositionally biased region" description="Low complexity" evidence="8">
    <location>
        <begin position="83"/>
        <end position="95"/>
    </location>
</feature>
<dbReference type="InterPro" id="IPR034746">
    <property type="entry name" value="POTRA"/>
</dbReference>
<dbReference type="Gene3D" id="3.10.20.310">
    <property type="entry name" value="membrane protein fhac"/>
    <property type="match status" value="1"/>
</dbReference>
<dbReference type="EMBL" id="BAABQU010000017">
    <property type="protein sequence ID" value="GAA5440152.1"/>
    <property type="molecule type" value="Genomic_DNA"/>
</dbReference>
<dbReference type="InterPro" id="IPR013685">
    <property type="entry name" value="POTRA_FtsQ_type"/>
</dbReference>
<evidence type="ECO:0000256" key="6">
    <source>
        <dbReference type="ARBA" id="ARBA00023136"/>
    </source>
</evidence>
<feature type="region of interest" description="Disordered" evidence="8">
    <location>
        <begin position="1"/>
        <end position="98"/>
    </location>
</feature>
<feature type="compositionally biased region" description="Low complexity" evidence="8">
    <location>
        <begin position="34"/>
        <end position="46"/>
    </location>
</feature>
<evidence type="ECO:0000256" key="7">
    <source>
        <dbReference type="ARBA" id="ARBA00023306"/>
    </source>
</evidence>
<keyword evidence="12" id="KW-1185">Reference proteome</keyword>
<comment type="subcellular location">
    <subcellularLocation>
        <location evidence="1">Membrane</location>
    </subcellularLocation>
</comment>
<evidence type="ECO:0000256" key="8">
    <source>
        <dbReference type="SAM" id="MobiDB-lite"/>
    </source>
</evidence>
<dbReference type="InterPro" id="IPR026579">
    <property type="entry name" value="FtsQ"/>
</dbReference>
<evidence type="ECO:0000256" key="4">
    <source>
        <dbReference type="ARBA" id="ARBA00022692"/>
    </source>
</evidence>
<dbReference type="PANTHER" id="PTHR35851:SF1">
    <property type="entry name" value="CELL DIVISION PROTEIN FTSQ"/>
    <property type="match status" value="1"/>
</dbReference>
<comment type="caution">
    <text evidence="11">The sequence shown here is derived from an EMBL/GenBank/DDBJ whole genome shotgun (WGS) entry which is preliminary data.</text>
</comment>
<reference evidence="11 12" key="1">
    <citation type="submission" date="2024-02" db="EMBL/GenBank/DDBJ databases">
        <title>Deinococcus caeni NBRC 101312.</title>
        <authorList>
            <person name="Ichikawa N."/>
            <person name="Katano-Makiyama Y."/>
            <person name="Hidaka K."/>
        </authorList>
    </citation>
    <scope>NUCLEOTIDE SEQUENCE [LARGE SCALE GENOMIC DNA]</scope>
    <source>
        <strain evidence="11 12">NBRC 101312</strain>
    </source>
</reference>
<dbReference type="Pfam" id="PF08478">
    <property type="entry name" value="POTRA_1"/>
    <property type="match status" value="1"/>
</dbReference>
<evidence type="ECO:0000256" key="3">
    <source>
        <dbReference type="ARBA" id="ARBA00022618"/>
    </source>
</evidence>
<gene>
    <name evidence="11" type="primary">ftsQ</name>
    <name evidence="11" type="ORF">Dcae01_01662</name>
</gene>
<dbReference type="PANTHER" id="PTHR35851">
    <property type="entry name" value="CELL DIVISION PROTEIN FTSQ"/>
    <property type="match status" value="1"/>
</dbReference>
<evidence type="ECO:0000313" key="12">
    <source>
        <dbReference type="Proteomes" id="UP001423409"/>
    </source>
</evidence>
<keyword evidence="5 9" id="KW-1133">Transmembrane helix</keyword>
<protein>
    <submittedName>
        <fullName evidence="11">Cell division protein FtsQ</fullName>
    </submittedName>
</protein>
<keyword evidence="3 11" id="KW-0132">Cell division</keyword>
<feature type="compositionally biased region" description="Basic residues" evidence="8">
    <location>
        <begin position="49"/>
        <end position="58"/>
    </location>
</feature>
<proteinExistence type="predicted"/>
<keyword evidence="7" id="KW-0131">Cell cycle</keyword>